<feature type="domain" description="Glucosamine/galactosamine-6-phosphate isomerase" evidence="5">
    <location>
        <begin position="11"/>
        <end position="229"/>
    </location>
</feature>
<evidence type="ECO:0000256" key="3">
    <source>
        <dbReference type="ARBA" id="ARBA00023277"/>
    </source>
</evidence>
<comment type="caution">
    <text evidence="4">Lacks conserved residue(s) required for the propagation of feature annotation.</text>
</comment>
<proteinExistence type="inferred from homology"/>
<dbReference type="InterPro" id="IPR006148">
    <property type="entry name" value="Glc/Gal-6P_isomerase"/>
</dbReference>
<dbReference type="RefSeq" id="WP_188497080.1">
    <property type="nucleotide sequence ID" value="NZ_BMFV01000011.1"/>
</dbReference>
<dbReference type="Pfam" id="PF01182">
    <property type="entry name" value="Glucosamine_iso"/>
    <property type="match status" value="1"/>
</dbReference>
<feature type="active site" description="For ring-opening step" evidence="4">
    <location>
        <position position="136"/>
    </location>
</feature>
<evidence type="ECO:0000256" key="1">
    <source>
        <dbReference type="ARBA" id="ARBA00000644"/>
    </source>
</evidence>
<comment type="pathway">
    <text evidence="4">Amino-sugar metabolism; N-acetylneuraminate degradation; D-fructose 6-phosphate from N-acetylneuraminate: step 5/5.</text>
</comment>
<feature type="active site" description="For ring-opening step" evidence="4">
    <location>
        <position position="143"/>
    </location>
</feature>
<dbReference type="FunFam" id="3.40.50.1360:FF:000003">
    <property type="entry name" value="Glucosamine-6-phosphate deaminase"/>
    <property type="match status" value="1"/>
</dbReference>
<dbReference type="Proteomes" id="UP000656813">
    <property type="component" value="Unassembled WGS sequence"/>
</dbReference>
<dbReference type="PANTHER" id="PTHR11280">
    <property type="entry name" value="GLUCOSAMINE-6-PHOSPHATE ISOMERASE"/>
    <property type="match status" value="1"/>
</dbReference>
<keyword evidence="2 4" id="KW-0378">Hydrolase</keyword>
<dbReference type="PROSITE" id="PS01161">
    <property type="entry name" value="GLC_GALNAC_ISOMERASE"/>
    <property type="match status" value="1"/>
</dbReference>
<reference evidence="6" key="1">
    <citation type="journal article" date="2014" name="Int. J. Syst. Evol. Microbiol.">
        <title>Complete genome sequence of Corynebacterium casei LMG S-19264T (=DSM 44701T), isolated from a smear-ripened cheese.</title>
        <authorList>
            <consortium name="US DOE Joint Genome Institute (JGI-PGF)"/>
            <person name="Walter F."/>
            <person name="Albersmeier A."/>
            <person name="Kalinowski J."/>
            <person name="Ruckert C."/>
        </authorList>
    </citation>
    <scope>NUCLEOTIDE SEQUENCE</scope>
    <source>
        <strain evidence="6">CGMCC 1.12777</strain>
    </source>
</reference>
<dbReference type="InterPro" id="IPR037171">
    <property type="entry name" value="NagB/RpiA_transferase-like"/>
</dbReference>
<keyword evidence="7" id="KW-1185">Reference proteome</keyword>
<dbReference type="GO" id="GO:0006043">
    <property type="term" value="P:glucosamine catabolic process"/>
    <property type="evidence" value="ECO:0007669"/>
    <property type="project" value="TreeGrafter"/>
</dbReference>
<evidence type="ECO:0000259" key="5">
    <source>
        <dbReference type="Pfam" id="PF01182"/>
    </source>
</evidence>
<dbReference type="InterPro" id="IPR018321">
    <property type="entry name" value="Glucosamine6P_isomerase_CS"/>
</dbReference>
<feature type="active site" description="Proton acceptor; for enolization step" evidence="4">
    <location>
        <position position="67"/>
    </location>
</feature>
<dbReference type="GO" id="GO:0006046">
    <property type="term" value="P:N-acetylglucosamine catabolic process"/>
    <property type="evidence" value="ECO:0007669"/>
    <property type="project" value="UniProtKB-UniRule"/>
</dbReference>
<evidence type="ECO:0000313" key="6">
    <source>
        <dbReference type="EMBL" id="GGH80934.1"/>
    </source>
</evidence>
<sequence>MKLIRTPHYQELSMKAAAIIIKTIQTNPTAVLGLATGSTPTGTYERLIKDHVENGTSYKDIRTINLDEYVGLPTEDINSYRSFMERKLFSAIDINPKNTYLPNGNAVDIQDECARYDQLIQSIGGIDLQLLGIGENGHIGFNEPGTPFTETTHVVELTHNTRKANARFFKNIKDVPTQAITMGIKNILESKAILLLASGENKAEAMARLLTSHKTTESFPASSLFQHQNVTVIADEAALSLVDDSKRSAF</sequence>
<dbReference type="HAMAP" id="MF_01241">
    <property type="entry name" value="GlcN6P_deamin"/>
    <property type="match status" value="1"/>
</dbReference>
<evidence type="ECO:0000313" key="7">
    <source>
        <dbReference type="Proteomes" id="UP000656813"/>
    </source>
</evidence>
<dbReference type="GO" id="GO:0019262">
    <property type="term" value="P:N-acetylneuraminate catabolic process"/>
    <property type="evidence" value="ECO:0007669"/>
    <property type="project" value="UniProtKB-UniRule"/>
</dbReference>
<dbReference type="GO" id="GO:0042802">
    <property type="term" value="F:identical protein binding"/>
    <property type="evidence" value="ECO:0007669"/>
    <property type="project" value="TreeGrafter"/>
</dbReference>
<comment type="similarity">
    <text evidence="4">Belongs to the glucosamine/galactosamine-6-phosphate isomerase family. NagB subfamily.</text>
</comment>
<gene>
    <name evidence="4 6" type="primary">nagB</name>
    <name evidence="6" type="ORF">GCM10007096_18080</name>
</gene>
<dbReference type="Gene3D" id="3.40.50.1360">
    <property type="match status" value="1"/>
</dbReference>
<evidence type="ECO:0000256" key="2">
    <source>
        <dbReference type="ARBA" id="ARBA00022801"/>
    </source>
</evidence>
<reference evidence="6" key="2">
    <citation type="submission" date="2020-09" db="EMBL/GenBank/DDBJ databases">
        <authorList>
            <person name="Sun Q."/>
            <person name="Zhou Y."/>
        </authorList>
    </citation>
    <scope>NUCLEOTIDE SEQUENCE</scope>
    <source>
        <strain evidence="6">CGMCC 1.12777</strain>
    </source>
</reference>
<dbReference type="EMBL" id="BMFV01000011">
    <property type="protein sequence ID" value="GGH80934.1"/>
    <property type="molecule type" value="Genomic_DNA"/>
</dbReference>
<dbReference type="PANTHER" id="PTHR11280:SF5">
    <property type="entry name" value="GLUCOSAMINE-6-PHOSPHATE ISOMERASE"/>
    <property type="match status" value="1"/>
</dbReference>
<dbReference type="NCBIfam" id="TIGR00502">
    <property type="entry name" value="nagB"/>
    <property type="match status" value="1"/>
</dbReference>
<comment type="caution">
    <text evidence="6">The sequence shown here is derived from an EMBL/GenBank/DDBJ whole genome shotgun (WGS) entry which is preliminary data.</text>
</comment>
<comment type="catalytic activity">
    <reaction evidence="1 4">
        <text>alpha-D-glucosamine 6-phosphate + H2O = beta-D-fructose 6-phosphate + NH4(+)</text>
        <dbReference type="Rhea" id="RHEA:12172"/>
        <dbReference type="ChEBI" id="CHEBI:15377"/>
        <dbReference type="ChEBI" id="CHEBI:28938"/>
        <dbReference type="ChEBI" id="CHEBI:57634"/>
        <dbReference type="ChEBI" id="CHEBI:75989"/>
        <dbReference type="EC" id="3.5.99.6"/>
    </reaction>
</comment>
<dbReference type="UniPathway" id="UPA00629">
    <property type="reaction ID" value="UER00684"/>
</dbReference>
<keyword evidence="3 4" id="KW-0119">Carbohydrate metabolism</keyword>
<evidence type="ECO:0000256" key="4">
    <source>
        <dbReference type="HAMAP-Rule" id="MF_01241"/>
    </source>
</evidence>
<dbReference type="GO" id="GO:0005737">
    <property type="term" value="C:cytoplasm"/>
    <property type="evidence" value="ECO:0007669"/>
    <property type="project" value="TreeGrafter"/>
</dbReference>
<dbReference type="GO" id="GO:0004342">
    <property type="term" value="F:glucosamine-6-phosphate deaminase activity"/>
    <property type="evidence" value="ECO:0007669"/>
    <property type="project" value="UniProtKB-UniRule"/>
</dbReference>
<dbReference type="EC" id="3.5.99.6" evidence="4"/>
<dbReference type="GO" id="GO:0005975">
    <property type="term" value="P:carbohydrate metabolic process"/>
    <property type="evidence" value="ECO:0007669"/>
    <property type="project" value="InterPro"/>
</dbReference>
<organism evidence="6 7">
    <name type="scientific">Pullulanibacillus pueri</name>
    <dbReference type="NCBI Taxonomy" id="1437324"/>
    <lineage>
        <taxon>Bacteria</taxon>
        <taxon>Bacillati</taxon>
        <taxon>Bacillota</taxon>
        <taxon>Bacilli</taxon>
        <taxon>Bacillales</taxon>
        <taxon>Sporolactobacillaceae</taxon>
        <taxon>Pullulanibacillus</taxon>
    </lineage>
</organism>
<dbReference type="SUPFAM" id="SSF100950">
    <property type="entry name" value="NagB/RpiA/CoA transferase-like"/>
    <property type="match status" value="1"/>
</dbReference>
<protein>
    <recommendedName>
        <fullName evidence="4">Glucosamine-6-phosphate deaminase</fullName>
        <ecNumber evidence="4">3.5.99.6</ecNumber>
    </recommendedName>
    <alternativeName>
        <fullName evidence="4">GlcN6P deaminase</fullName>
        <shortName evidence="4">GNPDA</shortName>
    </alternativeName>
    <alternativeName>
        <fullName evidence="4">Glucosamine-6-phosphate isomerase</fullName>
    </alternativeName>
</protein>
<dbReference type="CDD" id="cd01399">
    <property type="entry name" value="GlcN6P_deaminase"/>
    <property type="match status" value="1"/>
</dbReference>
<dbReference type="InterPro" id="IPR004547">
    <property type="entry name" value="Glucosamine6P_isomerase"/>
</dbReference>
<dbReference type="AlphaFoldDB" id="A0A8J2ZVV1"/>
<feature type="active site" description="Proton acceptor; for ring-opening step" evidence="4">
    <location>
        <position position="138"/>
    </location>
</feature>
<accession>A0A8J2ZVV1</accession>
<comment type="function">
    <text evidence="4">Catalyzes the reversible isomerization-deamination of glucosamine 6-phosphate (GlcN6P) to form fructose 6-phosphate (Fru6P) and ammonium ion.</text>
</comment>
<name>A0A8J2ZVV1_9BACL</name>